<dbReference type="PRINTS" id="PR00037">
    <property type="entry name" value="HTHLACR"/>
</dbReference>
<evidence type="ECO:0000256" key="6">
    <source>
        <dbReference type="ARBA" id="ARBA00024937"/>
    </source>
</evidence>
<dbReference type="PANTHER" id="PTHR30363:SF4">
    <property type="entry name" value="GLYCEROL-3-PHOSPHATE REGULON REPRESSOR"/>
    <property type="match status" value="1"/>
</dbReference>
<dbReference type="InterPro" id="IPR018356">
    <property type="entry name" value="Tscrpt_reg_HTH_DeoR_CS"/>
</dbReference>
<dbReference type="GO" id="GO:0003700">
    <property type="term" value="F:DNA-binding transcription factor activity"/>
    <property type="evidence" value="ECO:0007669"/>
    <property type="project" value="InterPro"/>
</dbReference>
<dbReference type="InterPro" id="IPR037171">
    <property type="entry name" value="NagB/RpiA_transferase-like"/>
</dbReference>
<dbReference type="Proteomes" id="UP000697330">
    <property type="component" value="Unassembled WGS sequence"/>
</dbReference>
<evidence type="ECO:0000256" key="2">
    <source>
        <dbReference type="ARBA" id="ARBA00022491"/>
    </source>
</evidence>
<evidence type="ECO:0000313" key="8">
    <source>
        <dbReference type="EMBL" id="HJF45637.1"/>
    </source>
</evidence>
<gene>
    <name evidence="8" type="ORF">K8U72_07675</name>
</gene>
<organism evidence="8 9">
    <name type="scientific">Thermophilibacter provencensis</name>
    <dbReference type="NCBI Taxonomy" id="1852386"/>
    <lineage>
        <taxon>Bacteria</taxon>
        <taxon>Bacillati</taxon>
        <taxon>Actinomycetota</taxon>
        <taxon>Coriobacteriia</taxon>
        <taxon>Coriobacteriales</taxon>
        <taxon>Atopobiaceae</taxon>
        <taxon>Thermophilibacter</taxon>
    </lineage>
</organism>
<dbReference type="EMBL" id="DYWQ01000115">
    <property type="protein sequence ID" value="HJF45637.1"/>
    <property type="molecule type" value="Genomic_DNA"/>
</dbReference>
<dbReference type="SMART" id="SM00420">
    <property type="entry name" value="HTH_DEOR"/>
    <property type="match status" value="1"/>
</dbReference>
<comment type="function">
    <text evidence="6">Repressor of the lactose catabolism operon. Galactose-6-phosphate is the inducer.</text>
</comment>
<dbReference type="Gene3D" id="3.40.50.1360">
    <property type="match status" value="1"/>
</dbReference>
<dbReference type="Pfam" id="PF00455">
    <property type="entry name" value="DeoRC"/>
    <property type="match status" value="1"/>
</dbReference>
<dbReference type="PROSITE" id="PS00894">
    <property type="entry name" value="HTH_DEOR_1"/>
    <property type="match status" value="1"/>
</dbReference>
<dbReference type="Gene3D" id="1.10.10.10">
    <property type="entry name" value="Winged helix-like DNA-binding domain superfamily/Winged helix DNA-binding domain"/>
    <property type="match status" value="1"/>
</dbReference>
<keyword evidence="3" id="KW-0805">Transcription regulation</keyword>
<evidence type="ECO:0000256" key="4">
    <source>
        <dbReference type="ARBA" id="ARBA00023125"/>
    </source>
</evidence>
<keyword evidence="4 8" id="KW-0238">DNA-binding</keyword>
<dbReference type="PROSITE" id="PS51000">
    <property type="entry name" value="HTH_DEOR_2"/>
    <property type="match status" value="1"/>
</dbReference>
<evidence type="ECO:0000256" key="5">
    <source>
        <dbReference type="ARBA" id="ARBA00023163"/>
    </source>
</evidence>
<dbReference type="GO" id="GO:0003677">
    <property type="term" value="F:DNA binding"/>
    <property type="evidence" value="ECO:0007669"/>
    <property type="project" value="UniProtKB-KW"/>
</dbReference>
<evidence type="ECO:0000256" key="1">
    <source>
        <dbReference type="ARBA" id="ARBA00021390"/>
    </source>
</evidence>
<evidence type="ECO:0000313" key="9">
    <source>
        <dbReference type="Proteomes" id="UP000697330"/>
    </source>
</evidence>
<dbReference type="InterPro" id="IPR001034">
    <property type="entry name" value="DeoR_HTH"/>
</dbReference>
<evidence type="ECO:0000259" key="7">
    <source>
        <dbReference type="PROSITE" id="PS51000"/>
    </source>
</evidence>
<dbReference type="Pfam" id="PF08220">
    <property type="entry name" value="HTH_DeoR"/>
    <property type="match status" value="1"/>
</dbReference>
<dbReference type="InterPro" id="IPR036388">
    <property type="entry name" value="WH-like_DNA-bd_sf"/>
</dbReference>
<dbReference type="OrthoDB" id="7688673at2"/>
<protein>
    <recommendedName>
        <fullName evidence="1">Lactose phosphotransferase system repressor</fullName>
    </recommendedName>
</protein>
<proteinExistence type="predicted"/>
<comment type="caution">
    <text evidence="8">The sequence shown here is derived from an EMBL/GenBank/DDBJ whole genome shotgun (WGS) entry which is preliminary data.</text>
</comment>
<keyword evidence="5" id="KW-0804">Transcription</keyword>
<accession>A0A921KLF6</accession>
<dbReference type="InterPro" id="IPR050313">
    <property type="entry name" value="Carb_Metab_HTH_regulators"/>
</dbReference>
<dbReference type="AlphaFoldDB" id="A0A921KLF6"/>
<reference evidence="8" key="2">
    <citation type="submission" date="2021-09" db="EMBL/GenBank/DDBJ databases">
        <authorList>
            <person name="Gilroy R."/>
        </authorList>
    </citation>
    <scope>NUCLEOTIDE SEQUENCE</scope>
    <source>
        <strain evidence="8">CHK124-7917</strain>
    </source>
</reference>
<evidence type="ECO:0000256" key="3">
    <source>
        <dbReference type="ARBA" id="ARBA00023015"/>
    </source>
</evidence>
<dbReference type="RefSeq" id="WP_075278857.1">
    <property type="nucleotide sequence ID" value="NZ_DYWQ01000115.1"/>
</dbReference>
<dbReference type="SUPFAM" id="SSF100950">
    <property type="entry name" value="NagB/RpiA/CoA transferase-like"/>
    <property type="match status" value="1"/>
</dbReference>
<dbReference type="SMART" id="SM01134">
    <property type="entry name" value="DeoRC"/>
    <property type="match status" value="1"/>
</dbReference>
<feature type="domain" description="HTH deoR-type" evidence="7">
    <location>
        <begin position="4"/>
        <end position="59"/>
    </location>
</feature>
<dbReference type="InterPro" id="IPR014036">
    <property type="entry name" value="DeoR-like_C"/>
</dbReference>
<reference evidence="8" key="1">
    <citation type="journal article" date="2021" name="PeerJ">
        <title>Extensive microbial diversity within the chicken gut microbiome revealed by metagenomics and culture.</title>
        <authorList>
            <person name="Gilroy R."/>
            <person name="Ravi A."/>
            <person name="Getino M."/>
            <person name="Pursley I."/>
            <person name="Horton D.L."/>
            <person name="Alikhan N.F."/>
            <person name="Baker D."/>
            <person name="Gharbi K."/>
            <person name="Hall N."/>
            <person name="Watson M."/>
            <person name="Adriaenssens E.M."/>
            <person name="Foster-Nyarko E."/>
            <person name="Jarju S."/>
            <person name="Secka A."/>
            <person name="Antonio M."/>
            <person name="Oren A."/>
            <person name="Chaudhuri R.R."/>
            <person name="La Ragione R."/>
            <person name="Hildebrand F."/>
            <person name="Pallen M.J."/>
        </authorList>
    </citation>
    <scope>NUCLEOTIDE SEQUENCE</scope>
    <source>
        <strain evidence="8">CHK124-7917</strain>
    </source>
</reference>
<keyword evidence="2" id="KW-0678">Repressor</keyword>
<sequence length="251" mass="27876">MLLMDERRERILEKLVSTGSVHVSELAKEFSVTYETIRKDLAHLEEQGYLVKSHGGATLKQNAIENPFTVRERENIDDKQAVARRAIELIPEGSSLIIATGSTILELAKLLSLKSGLKIFTDSLPVAVALIKSDNQVFFFGGELRDQSSSVCGGWTVSQIRQVKVDLCFIGTDGFANLDGPTSPSSSDAFIDQVIIEHSERRYVLADRSKFRRKSLYRICGWDQIDTLVTNEGVDAQDLEALRGKTEVSLV</sequence>
<dbReference type="InterPro" id="IPR036390">
    <property type="entry name" value="WH_DNA-bd_sf"/>
</dbReference>
<name>A0A921KLF6_9ACTN</name>
<dbReference type="PANTHER" id="PTHR30363">
    <property type="entry name" value="HTH-TYPE TRANSCRIPTIONAL REGULATOR SRLR-RELATED"/>
    <property type="match status" value="1"/>
</dbReference>
<dbReference type="SUPFAM" id="SSF46785">
    <property type="entry name" value="Winged helix' DNA-binding domain"/>
    <property type="match status" value="1"/>
</dbReference>